<sequence length="142" mass="15318">MLPQGPFQDIKKRSGKVKSHNPKKNLPKRNEDLDAPGSSTALSYSTAVSTLVEDFDAILSAMSPGAVENFFSTFKDPVPSLNCNPSAPAPEALQWCSSIGGKKHTFTTDKRIQSPPKDKATDLSVKSRILTYGNASFATSMK</sequence>
<evidence type="ECO:0000256" key="1">
    <source>
        <dbReference type="SAM" id="MobiDB-lite"/>
    </source>
</evidence>
<gene>
    <name evidence="2" type="primary">PARPA_00823.1 scaffold 1159</name>
</gene>
<name>A0A0B7MR57_9FUNG</name>
<feature type="region of interest" description="Disordered" evidence="1">
    <location>
        <begin position="1"/>
        <end position="39"/>
    </location>
</feature>
<dbReference type="EMBL" id="LN719301">
    <property type="protein sequence ID" value="CEP07527.1"/>
    <property type="molecule type" value="Genomic_DNA"/>
</dbReference>
<protein>
    <submittedName>
        <fullName evidence="2">Uncharacterized protein</fullName>
    </submittedName>
</protein>
<reference evidence="2 3" key="1">
    <citation type="submission" date="2014-09" db="EMBL/GenBank/DDBJ databases">
        <authorList>
            <person name="Ellenberger Sabrina"/>
        </authorList>
    </citation>
    <scope>NUCLEOTIDE SEQUENCE [LARGE SCALE GENOMIC DNA]</scope>
    <source>
        <strain evidence="2 3">CBS 412.66</strain>
    </source>
</reference>
<evidence type="ECO:0000313" key="3">
    <source>
        <dbReference type="Proteomes" id="UP000054107"/>
    </source>
</evidence>
<dbReference type="AlphaFoldDB" id="A0A0B7MR57"/>
<accession>A0A0B7MR57</accession>
<feature type="compositionally biased region" description="Basic residues" evidence="1">
    <location>
        <begin position="13"/>
        <end position="27"/>
    </location>
</feature>
<keyword evidence="3" id="KW-1185">Reference proteome</keyword>
<dbReference type="Proteomes" id="UP000054107">
    <property type="component" value="Unassembled WGS sequence"/>
</dbReference>
<evidence type="ECO:0000313" key="2">
    <source>
        <dbReference type="EMBL" id="CEP07527.1"/>
    </source>
</evidence>
<organism evidence="2 3">
    <name type="scientific">Parasitella parasitica</name>
    <dbReference type="NCBI Taxonomy" id="35722"/>
    <lineage>
        <taxon>Eukaryota</taxon>
        <taxon>Fungi</taxon>
        <taxon>Fungi incertae sedis</taxon>
        <taxon>Mucoromycota</taxon>
        <taxon>Mucoromycotina</taxon>
        <taxon>Mucoromycetes</taxon>
        <taxon>Mucorales</taxon>
        <taxon>Mucorineae</taxon>
        <taxon>Mucoraceae</taxon>
        <taxon>Parasitella</taxon>
    </lineage>
</organism>
<proteinExistence type="predicted"/>